<dbReference type="EMBL" id="JAJLJH010000002">
    <property type="protein sequence ID" value="MCK9686400.1"/>
    <property type="molecule type" value="Genomic_DNA"/>
</dbReference>
<organism evidence="10 11">
    <name type="scientific">Scleromatobacter humisilvae</name>
    <dbReference type="NCBI Taxonomy" id="2897159"/>
    <lineage>
        <taxon>Bacteria</taxon>
        <taxon>Pseudomonadati</taxon>
        <taxon>Pseudomonadota</taxon>
        <taxon>Betaproteobacteria</taxon>
        <taxon>Burkholderiales</taxon>
        <taxon>Sphaerotilaceae</taxon>
        <taxon>Scleromatobacter</taxon>
    </lineage>
</organism>
<evidence type="ECO:0000313" key="10">
    <source>
        <dbReference type="EMBL" id="MCK9686400.1"/>
    </source>
</evidence>
<dbReference type="GO" id="GO:0005886">
    <property type="term" value="C:plasma membrane"/>
    <property type="evidence" value="ECO:0007669"/>
    <property type="project" value="UniProtKB-SubCell"/>
</dbReference>
<dbReference type="Proteomes" id="UP001139353">
    <property type="component" value="Unassembled WGS sequence"/>
</dbReference>
<feature type="transmembrane region" description="Helical" evidence="8">
    <location>
        <begin position="247"/>
        <end position="268"/>
    </location>
</feature>
<dbReference type="CDD" id="cd06261">
    <property type="entry name" value="TM_PBP2"/>
    <property type="match status" value="1"/>
</dbReference>
<evidence type="ECO:0000256" key="1">
    <source>
        <dbReference type="ARBA" id="ARBA00004651"/>
    </source>
</evidence>
<evidence type="ECO:0000259" key="9">
    <source>
        <dbReference type="PROSITE" id="PS50928"/>
    </source>
</evidence>
<reference evidence="10" key="1">
    <citation type="submission" date="2021-11" db="EMBL/GenBank/DDBJ databases">
        <title>BS-T2-15 a new species belonging to the Comamonadaceae family isolated from the soil of a French oak forest.</title>
        <authorList>
            <person name="Mieszkin S."/>
            <person name="Alain K."/>
        </authorList>
    </citation>
    <scope>NUCLEOTIDE SEQUENCE</scope>
    <source>
        <strain evidence="10">BS-T2-15</strain>
    </source>
</reference>
<dbReference type="PANTHER" id="PTHR43848">
    <property type="entry name" value="PUTRESCINE TRANSPORT SYSTEM PERMEASE PROTEIN POTI"/>
    <property type="match status" value="1"/>
</dbReference>
<sequence length="286" mass="31085">MSKRALFSAGFAKNFGRTWLVLGFLFLYLPMVTLVVFSFNHSRLPSHWGGFSLEWYAKLADDSEIINGLWLSFKIALLSASGSVVLGTMAAFSLVKYRRFTGRTFFSGMVSAPLVMPEVIQGLSLLLMLVAIQHAIGFPERGLVTIWLGHLMIGMSYATVVVKARLQTLNPQLEEAAMDLGARPWQVFTLVTLPMIAQSLLSAWLLTFSLSLDDVVVSAFLSGPGATTMPLVIFSRARLGLDPSVNAVATVIIVVVAIGVALASILVARAERRRAAEVSAAYRDDS</sequence>
<feature type="domain" description="ABC transmembrane type-1" evidence="9">
    <location>
        <begin position="69"/>
        <end position="264"/>
    </location>
</feature>
<protein>
    <submittedName>
        <fullName evidence="10">ABC transporter permease subunit</fullName>
    </submittedName>
</protein>
<evidence type="ECO:0000256" key="7">
    <source>
        <dbReference type="ARBA" id="ARBA00023136"/>
    </source>
</evidence>
<dbReference type="Gene3D" id="1.10.3720.10">
    <property type="entry name" value="MetI-like"/>
    <property type="match status" value="1"/>
</dbReference>
<dbReference type="PROSITE" id="PS50928">
    <property type="entry name" value="ABC_TM1"/>
    <property type="match status" value="1"/>
</dbReference>
<keyword evidence="11" id="KW-1185">Reference proteome</keyword>
<dbReference type="Pfam" id="PF00528">
    <property type="entry name" value="BPD_transp_1"/>
    <property type="match status" value="1"/>
</dbReference>
<dbReference type="InterPro" id="IPR051789">
    <property type="entry name" value="Bact_Polyamine_Transport"/>
</dbReference>
<evidence type="ECO:0000256" key="2">
    <source>
        <dbReference type="ARBA" id="ARBA00007069"/>
    </source>
</evidence>
<proteinExistence type="inferred from homology"/>
<keyword evidence="6 8" id="KW-1133">Transmembrane helix</keyword>
<dbReference type="InterPro" id="IPR035906">
    <property type="entry name" value="MetI-like_sf"/>
</dbReference>
<dbReference type="GO" id="GO:0055085">
    <property type="term" value="P:transmembrane transport"/>
    <property type="evidence" value="ECO:0007669"/>
    <property type="project" value="InterPro"/>
</dbReference>
<dbReference type="PANTHER" id="PTHR43848:SF2">
    <property type="entry name" value="PUTRESCINE TRANSPORT SYSTEM PERMEASE PROTEIN POTI"/>
    <property type="match status" value="1"/>
</dbReference>
<dbReference type="InterPro" id="IPR000515">
    <property type="entry name" value="MetI-like"/>
</dbReference>
<evidence type="ECO:0000256" key="6">
    <source>
        <dbReference type="ARBA" id="ARBA00022989"/>
    </source>
</evidence>
<dbReference type="SUPFAM" id="SSF161098">
    <property type="entry name" value="MetI-like"/>
    <property type="match status" value="1"/>
</dbReference>
<name>A0A9X1YJ72_9BURK</name>
<feature type="transmembrane region" description="Helical" evidence="8">
    <location>
        <begin position="185"/>
        <end position="206"/>
    </location>
</feature>
<accession>A0A9X1YJ72</accession>
<dbReference type="AlphaFoldDB" id="A0A9X1YJ72"/>
<comment type="subcellular location">
    <subcellularLocation>
        <location evidence="1 8">Cell membrane</location>
        <topology evidence="1 8">Multi-pass membrane protein</topology>
    </subcellularLocation>
</comment>
<feature type="transmembrane region" description="Helical" evidence="8">
    <location>
        <begin position="75"/>
        <end position="95"/>
    </location>
</feature>
<comment type="similarity">
    <text evidence="2">Belongs to the binding-protein-dependent transport system permease family. CysTW subfamily.</text>
</comment>
<evidence type="ECO:0000256" key="8">
    <source>
        <dbReference type="RuleBase" id="RU363032"/>
    </source>
</evidence>
<feature type="transmembrane region" description="Helical" evidence="8">
    <location>
        <begin position="20"/>
        <end position="39"/>
    </location>
</feature>
<keyword evidence="4" id="KW-1003">Cell membrane</keyword>
<dbReference type="RefSeq" id="WP_275682423.1">
    <property type="nucleotide sequence ID" value="NZ_JAJLJH010000002.1"/>
</dbReference>
<keyword evidence="5 8" id="KW-0812">Transmembrane</keyword>
<feature type="transmembrane region" description="Helical" evidence="8">
    <location>
        <begin position="115"/>
        <end position="136"/>
    </location>
</feature>
<evidence type="ECO:0000256" key="4">
    <source>
        <dbReference type="ARBA" id="ARBA00022475"/>
    </source>
</evidence>
<keyword evidence="7 8" id="KW-0472">Membrane</keyword>
<comment type="caution">
    <text evidence="10">The sequence shown here is derived from an EMBL/GenBank/DDBJ whole genome shotgun (WGS) entry which is preliminary data.</text>
</comment>
<evidence type="ECO:0000256" key="3">
    <source>
        <dbReference type="ARBA" id="ARBA00022448"/>
    </source>
</evidence>
<gene>
    <name evidence="10" type="ORF">LPC04_11845</name>
</gene>
<evidence type="ECO:0000256" key="5">
    <source>
        <dbReference type="ARBA" id="ARBA00022692"/>
    </source>
</evidence>
<keyword evidence="3 8" id="KW-0813">Transport</keyword>
<evidence type="ECO:0000313" key="11">
    <source>
        <dbReference type="Proteomes" id="UP001139353"/>
    </source>
</evidence>
<feature type="transmembrane region" description="Helical" evidence="8">
    <location>
        <begin position="142"/>
        <end position="164"/>
    </location>
</feature>